<dbReference type="PATRIC" id="fig|162209.4.peg.2768"/>
<evidence type="ECO:0000256" key="1">
    <source>
        <dbReference type="SAM" id="Phobius"/>
    </source>
</evidence>
<feature type="transmembrane region" description="Helical" evidence="1">
    <location>
        <begin position="380"/>
        <end position="406"/>
    </location>
</feature>
<keyword evidence="1" id="KW-1133">Transmembrane helix</keyword>
<keyword evidence="1" id="KW-0472">Membrane</keyword>
<feature type="transmembrane region" description="Helical" evidence="1">
    <location>
        <begin position="413"/>
        <end position="437"/>
    </location>
</feature>
<gene>
    <name evidence="2" type="ORF">IJ22_25990</name>
</gene>
<sequence length="479" mass="52984">MGTISRYSQIARSIVFTLAVIIFLVYKIGDFHQLAPMISILSIIAILLSIPASSLTTKIFALLFLVTGTWLVMQKGIDPYNYLYIYGDMLYLLSLFAMLPFLAITLKLGRYDQSIEEILSKKTRSVTSLHRTISSISFLLSSILNLATIPIMYYSIKGAVEKIGLKHTDKFMCLAILNGYAVSVAWSPFSGGVAIALETTKVPWSSVFYKLFIIGLLGLFLNWLIFWLIERRSGSRRPEIPSDEHHQTLSEMASAQESEKAVHQPFIQKPIAKIWQIVLVILLLISVNVGLTGLWSLGLVVTTSILAFPCAFLWALALKQGTAFLGEARSYVINKMPGMADQFAIFLSTGFFVQALQYSGYNHYVIESMLQFNHAVGSSLFLLIVPLITLGFGFMGMHPITAITLLAEAMNPLALGISAEHLAIALVGGAVMTFSIGPFSGTLNMFSVIIRQGTFRIAAWNLLYTLVFFLFLALVLLVI</sequence>
<dbReference type="EMBL" id="CP013652">
    <property type="protein sequence ID" value="ALS22972.1"/>
    <property type="molecule type" value="Genomic_DNA"/>
</dbReference>
<organism evidence="2 3">
    <name type="scientific">Paenibacillus naphthalenovorans</name>
    <dbReference type="NCBI Taxonomy" id="162209"/>
    <lineage>
        <taxon>Bacteria</taxon>
        <taxon>Bacillati</taxon>
        <taxon>Bacillota</taxon>
        <taxon>Bacilli</taxon>
        <taxon>Bacillales</taxon>
        <taxon>Paenibacillaceae</taxon>
        <taxon>Paenibacillus</taxon>
    </lineage>
</organism>
<name>A0A0U2UIH5_9BACL</name>
<feature type="transmembrane region" description="Helical" evidence="1">
    <location>
        <begin position="89"/>
        <end position="108"/>
    </location>
</feature>
<accession>A0A0U2UIH5</accession>
<feature type="transmembrane region" description="Helical" evidence="1">
    <location>
        <begin position="274"/>
        <end position="291"/>
    </location>
</feature>
<dbReference type="AlphaFoldDB" id="A0A0U2UIH5"/>
<dbReference type="Proteomes" id="UP000061660">
    <property type="component" value="Chromosome"/>
</dbReference>
<feature type="transmembrane region" description="Helical" evidence="1">
    <location>
        <begin position="457"/>
        <end position="478"/>
    </location>
</feature>
<protein>
    <submittedName>
        <fullName evidence="2">Uncharacterized protein</fullName>
    </submittedName>
</protein>
<keyword evidence="1" id="KW-0812">Transmembrane</keyword>
<proteinExistence type="predicted"/>
<feature type="transmembrane region" description="Helical" evidence="1">
    <location>
        <begin position="207"/>
        <end position="229"/>
    </location>
</feature>
<keyword evidence="3" id="KW-1185">Reference proteome</keyword>
<evidence type="ECO:0000313" key="2">
    <source>
        <dbReference type="EMBL" id="ALS22972.1"/>
    </source>
</evidence>
<reference evidence="3" key="1">
    <citation type="submission" date="2015-12" db="EMBL/GenBank/DDBJ databases">
        <title>Complete genome sequences of two moderately thermophilic Paenibacillus species.</title>
        <authorList>
            <person name="Butler R.III."/>
            <person name="Wang J."/>
            <person name="Stark B.C."/>
            <person name="Pombert J.-F."/>
        </authorList>
    </citation>
    <scope>NUCLEOTIDE SEQUENCE [LARGE SCALE GENOMIC DNA]</scope>
    <source>
        <strain evidence="3">32O-Y</strain>
    </source>
</reference>
<feature type="transmembrane region" description="Helical" evidence="1">
    <location>
        <begin position="9"/>
        <end position="28"/>
    </location>
</feature>
<feature type="transmembrane region" description="Helical" evidence="1">
    <location>
        <begin position="129"/>
        <end position="156"/>
    </location>
</feature>
<reference evidence="2 3" key="2">
    <citation type="journal article" date="2016" name="Genome Announc.">
        <title>Complete Genome Sequences of Two Interactive Moderate Thermophiles, Paenibacillus napthalenovorans 32O-Y and Paenibacillus sp. 32O-W.</title>
        <authorList>
            <person name="Butler R.R.III."/>
            <person name="Wang J."/>
            <person name="Stark B.C."/>
            <person name="Pombert J.F."/>
        </authorList>
    </citation>
    <scope>NUCLEOTIDE SEQUENCE [LARGE SCALE GENOMIC DNA]</scope>
    <source>
        <strain evidence="2 3">32O-Y</strain>
    </source>
</reference>
<feature type="transmembrane region" description="Helical" evidence="1">
    <location>
        <begin position="339"/>
        <end position="360"/>
    </location>
</feature>
<evidence type="ECO:0000313" key="3">
    <source>
        <dbReference type="Proteomes" id="UP000061660"/>
    </source>
</evidence>
<dbReference type="KEGG" id="pnp:IJ22_25990"/>
<feature type="transmembrane region" description="Helical" evidence="1">
    <location>
        <begin position="34"/>
        <end position="52"/>
    </location>
</feature>
<dbReference type="STRING" id="162209.IJ22_25990"/>